<dbReference type="FunFam" id="3.90.79.10:FF:000019">
    <property type="entry name" value="Thiamin pyrophosphokinase, putative"/>
    <property type="match status" value="1"/>
</dbReference>
<evidence type="ECO:0000259" key="3">
    <source>
        <dbReference type="PROSITE" id="PS51462"/>
    </source>
</evidence>
<accession>A0A3N2PJZ7</accession>
<keyword evidence="4" id="KW-0418">Kinase</keyword>
<protein>
    <submittedName>
        <fullName evidence="4">Thiamine pyrophosphokinase</fullName>
    </submittedName>
</protein>
<keyword evidence="5" id="KW-1185">Reference proteome</keyword>
<reference evidence="4 5" key="1">
    <citation type="journal article" date="2018" name="Mol. Ecol.">
        <title>The obligate alkalophilic soda-lake fungus Sodiomyces alkalinus has shifted to a protein diet.</title>
        <authorList>
            <person name="Grum-Grzhimaylo A.A."/>
            <person name="Falkoski D.L."/>
            <person name="van den Heuvel J."/>
            <person name="Valero-Jimenez C.A."/>
            <person name="Min B."/>
            <person name="Choi I.G."/>
            <person name="Lipzen A."/>
            <person name="Daum C.G."/>
            <person name="Aanen D.K."/>
            <person name="Tsang A."/>
            <person name="Henrissat B."/>
            <person name="Bilanenko E.N."/>
            <person name="de Vries R.P."/>
            <person name="van Kan J.A.L."/>
            <person name="Grigoriev I.V."/>
            <person name="Debets A.J.M."/>
        </authorList>
    </citation>
    <scope>NUCLEOTIDE SEQUENCE [LARGE SCALE GENOMIC DNA]</scope>
    <source>
        <strain evidence="4 5">F11</strain>
    </source>
</reference>
<gene>
    <name evidence="4" type="ORF">SODALDRAFT_329442</name>
</gene>
<evidence type="ECO:0000313" key="5">
    <source>
        <dbReference type="Proteomes" id="UP000272025"/>
    </source>
</evidence>
<dbReference type="Pfam" id="PF15916">
    <property type="entry name" value="DUF4743"/>
    <property type="match status" value="1"/>
</dbReference>
<dbReference type="STRING" id="1314773.A0A3N2PJZ7"/>
<dbReference type="GO" id="GO:0016301">
    <property type="term" value="F:kinase activity"/>
    <property type="evidence" value="ECO:0007669"/>
    <property type="project" value="UniProtKB-KW"/>
</dbReference>
<name>A0A3N2PJZ7_SODAK</name>
<keyword evidence="1" id="KW-0378">Hydrolase</keyword>
<feature type="domain" description="Nudix hydrolase" evidence="3">
    <location>
        <begin position="142"/>
        <end position="290"/>
    </location>
</feature>
<dbReference type="GeneID" id="39579417"/>
<dbReference type="InterPro" id="IPR015797">
    <property type="entry name" value="NUDIX_hydrolase-like_dom_sf"/>
</dbReference>
<dbReference type="AlphaFoldDB" id="A0A3N2PJZ7"/>
<dbReference type="InterPro" id="IPR020084">
    <property type="entry name" value="NUDIX_hydrolase_CS"/>
</dbReference>
<keyword evidence="4" id="KW-0808">Transferase</keyword>
<dbReference type="Pfam" id="PF00293">
    <property type="entry name" value="NUDIX"/>
    <property type="match status" value="1"/>
</dbReference>
<dbReference type="InterPro" id="IPR031804">
    <property type="entry name" value="DUF4743"/>
</dbReference>
<dbReference type="GO" id="GO:0044715">
    <property type="term" value="F:8-oxo-dGDP phosphatase activity"/>
    <property type="evidence" value="ECO:0007669"/>
    <property type="project" value="TreeGrafter"/>
</dbReference>
<dbReference type="Proteomes" id="UP000272025">
    <property type="component" value="Unassembled WGS sequence"/>
</dbReference>
<dbReference type="OrthoDB" id="10261522at2759"/>
<dbReference type="PANTHER" id="PTHR13622">
    <property type="entry name" value="THIAMIN PYROPHOSPHOKINASE"/>
    <property type="match status" value="1"/>
</dbReference>
<evidence type="ECO:0000313" key="4">
    <source>
        <dbReference type="EMBL" id="ROT34829.1"/>
    </source>
</evidence>
<dbReference type="PANTHER" id="PTHR13622:SF8">
    <property type="entry name" value="THIAMIN PYROPHOSPHOKINASE 1"/>
    <property type="match status" value="1"/>
</dbReference>
<dbReference type="PROSITE" id="PS51462">
    <property type="entry name" value="NUDIX"/>
    <property type="match status" value="1"/>
</dbReference>
<dbReference type="PROSITE" id="PS00893">
    <property type="entry name" value="NUDIX_BOX"/>
    <property type="match status" value="1"/>
</dbReference>
<sequence>MSPLRPLNLINQIDSFPYELDVETVTRVRRCFYTFVFDGETGRQVPVGFVPSKVLDILIKTPASIRGEIRVDPVERTVSVFMGSNEEARSALAARLAQYWRSQDAFPILRGWRDELWPVYGTKGELLFNLERSATGLFGVVRYGVHLNGFVRCDNSSFGIKLWVARRSPTKSTFPGMLDNIAAGGLMSGEDPFECIVREAEEEADLAESFTRERIKAVEGVTYIYVTQEEAGEAGLIYPEVQWVYDLELPEHVLPRPKDGEVAEFNLCTVEEVQQQLSKGQFKPNCALVVVDFFIRHGIITRDIEPSFDEIMRRIHRKLPFPGPHKHESFSVPRQAGKRLQSGLA</sequence>
<dbReference type="InterPro" id="IPR000086">
    <property type="entry name" value="NUDIX_hydrolase_dom"/>
</dbReference>
<feature type="region of interest" description="Disordered" evidence="2">
    <location>
        <begin position="322"/>
        <end position="345"/>
    </location>
</feature>
<organism evidence="4 5">
    <name type="scientific">Sodiomyces alkalinus (strain CBS 110278 / VKM F-3762 / F11)</name>
    <name type="common">Alkaliphilic filamentous fungus</name>
    <dbReference type="NCBI Taxonomy" id="1314773"/>
    <lineage>
        <taxon>Eukaryota</taxon>
        <taxon>Fungi</taxon>
        <taxon>Dikarya</taxon>
        <taxon>Ascomycota</taxon>
        <taxon>Pezizomycotina</taxon>
        <taxon>Sordariomycetes</taxon>
        <taxon>Hypocreomycetidae</taxon>
        <taxon>Glomerellales</taxon>
        <taxon>Plectosphaerellaceae</taxon>
        <taxon>Sodiomyces</taxon>
    </lineage>
</organism>
<dbReference type="SUPFAM" id="SSF55811">
    <property type="entry name" value="Nudix"/>
    <property type="match status" value="1"/>
</dbReference>
<evidence type="ECO:0000256" key="1">
    <source>
        <dbReference type="ARBA" id="ARBA00022801"/>
    </source>
</evidence>
<dbReference type="Gene3D" id="3.90.79.10">
    <property type="entry name" value="Nucleoside Triphosphate Pyrophosphohydrolase"/>
    <property type="match status" value="1"/>
</dbReference>
<dbReference type="CDD" id="cd03676">
    <property type="entry name" value="NUDIX_Tnr3_like"/>
    <property type="match status" value="1"/>
</dbReference>
<dbReference type="RefSeq" id="XP_028462635.1">
    <property type="nucleotide sequence ID" value="XM_028610939.1"/>
</dbReference>
<dbReference type="EMBL" id="ML119063">
    <property type="protein sequence ID" value="ROT34829.1"/>
    <property type="molecule type" value="Genomic_DNA"/>
</dbReference>
<evidence type="ECO:0000256" key="2">
    <source>
        <dbReference type="SAM" id="MobiDB-lite"/>
    </source>
</evidence>
<proteinExistence type="predicted"/>